<keyword evidence="3" id="KW-1185">Reference proteome</keyword>
<dbReference type="EMBL" id="JAACXV010000391">
    <property type="protein sequence ID" value="KAF7278712.1"/>
    <property type="molecule type" value="Genomic_DNA"/>
</dbReference>
<feature type="region of interest" description="Disordered" evidence="1">
    <location>
        <begin position="79"/>
        <end position="98"/>
    </location>
</feature>
<evidence type="ECO:0000313" key="2">
    <source>
        <dbReference type="EMBL" id="KAF7278712.1"/>
    </source>
</evidence>
<evidence type="ECO:0000256" key="1">
    <source>
        <dbReference type="SAM" id="MobiDB-lite"/>
    </source>
</evidence>
<sequence>MTSVKTVFLVGITLVYVKWHHSINIVASTPWLHKNRNSSSLFSFASSASTVSSTTESHIADLRKKAEKSAQLQQDKEIVQQEDLADDEDDESSGDDVNIEVNEASPSFIRKKVSKILAKLRLIAQIKNAYHASKGLSKHHRNLTFSITPSKNSTDHQIKSAEDTEEFEVESIAPQSQNIQQIYRYSGPSERLILPNERIDEPTKVAVEVNEINDKVENIDKPDTNKAQEPEPSRFGPLGVFFAELFGTLVGLTYGAVTQLTSGNQSPVVQSTLPAST</sequence>
<organism evidence="2 3">
    <name type="scientific">Rhynchophorus ferrugineus</name>
    <name type="common">Red palm weevil</name>
    <name type="synonym">Curculio ferrugineus</name>
    <dbReference type="NCBI Taxonomy" id="354439"/>
    <lineage>
        <taxon>Eukaryota</taxon>
        <taxon>Metazoa</taxon>
        <taxon>Ecdysozoa</taxon>
        <taxon>Arthropoda</taxon>
        <taxon>Hexapoda</taxon>
        <taxon>Insecta</taxon>
        <taxon>Pterygota</taxon>
        <taxon>Neoptera</taxon>
        <taxon>Endopterygota</taxon>
        <taxon>Coleoptera</taxon>
        <taxon>Polyphaga</taxon>
        <taxon>Cucujiformia</taxon>
        <taxon>Curculionidae</taxon>
        <taxon>Dryophthorinae</taxon>
        <taxon>Rhynchophorus</taxon>
    </lineage>
</organism>
<reference evidence="2" key="1">
    <citation type="submission" date="2020-08" db="EMBL/GenBank/DDBJ databases">
        <title>Genome sequencing and assembly of the red palm weevil Rhynchophorus ferrugineus.</title>
        <authorList>
            <person name="Dias G.B."/>
            <person name="Bergman C.M."/>
            <person name="Manee M."/>
        </authorList>
    </citation>
    <scope>NUCLEOTIDE SEQUENCE</scope>
    <source>
        <strain evidence="2">AA-2017</strain>
        <tissue evidence="2">Whole larva</tissue>
    </source>
</reference>
<comment type="caution">
    <text evidence="2">The sequence shown here is derived from an EMBL/GenBank/DDBJ whole genome shotgun (WGS) entry which is preliminary data.</text>
</comment>
<name>A0A834IRP8_RHYFE</name>
<evidence type="ECO:0000313" key="3">
    <source>
        <dbReference type="Proteomes" id="UP000625711"/>
    </source>
</evidence>
<dbReference type="OrthoDB" id="6764443at2759"/>
<proteinExistence type="predicted"/>
<dbReference type="AlphaFoldDB" id="A0A834IRP8"/>
<dbReference type="Proteomes" id="UP000625711">
    <property type="component" value="Unassembled WGS sequence"/>
</dbReference>
<accession>A0A834IRP8</accession>
<protein>
    <submittedName>
        <fullName evidence="2">Uncharacterized protein</fullName>
    </submittedName>
</protein>
<feature type="compositionally biased region" description="Acidic residues" evidence="1">
    <location>
        <begin position="83"/>
        <end position="98"/>
    </location>
</feature>
<gene>
    <name evidence="2" type="ORF">GWI33_008089</name>
</gene>